<dbReference type="InterPro" id="IPR043128">
    <property type="entry name" value="Rev_trsase/Diguanyl_cyclase"/>
</dbReference>
<dbReference type="Pfam" id="PF00078">
    <property type="entry name" value="RVT_1"/>
    <property type="match status" value="1"/>
</dbReference>
<reference evidence="2" key="1">
    <citation type="submission" date="2018-05" db="EMBL/GenBank/DDBJ databases">
        <title>Draft genome of Mucuna pruriens seed.</title>
        <authorList>
            <person name="Nnadi N.E."/>
            <person name="Vos R."/>
            <person name="Hasami M.H."/>
            <person name="Devisetty U.K."/>
            <person name="Aguiy J.C."/>
        </authorList>
    </citation>
    <scope>NUCLEOTIDE SEQUENCE [LARGE SCALE GENOMIC DNA]</scope>
    <source>
        <strain evidence="2">JCA_2017</strain>
    </source>
</reference>
<dbReference type="AlphaFoldDB" id="A0A371I8I3"/>
<dbReference type="CDD" id="cd01647">
    <property type="entry name" value="RT_LTR"/>
    <property type="match status" value="1"/>
</dbReference>
<gene>
    <name evidence="2" type="primary">pol</name>
    <name evidence="2" type="ORF">CR513_03999</name>
</gene>
<evidence type="ECO:0000313" key="3">
    <source>
        <dbReference type="Proteomes" id="UP000257109"/>
    </source>
</evidence>
<keyword evidence="3" id="KW-1185">Reference proteome</keyword>
<dbReference type="OrthoDB" id="542221at2759"/>
<dbReference type="PANTHER" id="PTHR24559:SF444">
    <property type="entry name" value="REVERSE TRANSCRIPTASE DOMAIN-CONTAINING PROTEIN"/>
    <property type="match status" value="1"/>
</dbReference>
<dbReference type="STRING" id="157652.A0A371I8I3"/>
<dbReference type="Proteomes" id="UP000257109">
    <property type="component" value="Unassembled WGS sequence"/>
</dbReference>
<feature type="non-terminal residue" evidence="2">
    <location>
        <position position="1"/>
    </location>
</feature>
<dbReference type="InterPro" id="IPR053134">
    <property type="entry name" value="RNA-dir_DNA_polymerase"/>
</dbReference>
<sequence>MDTYSNYNQIRMHSHDETKTTFIKDTRTLYYKVMPFGATYQQLMDKIFKSVMGRDMEVYIDNMVVKSTIAGEHCNALRKVFDVLRKHQLKLNLENCSFKIQVGKFLGFMLIERGIEANPKNFQAIIDMRSPRNIKEV</sequence>
<proteinExistence type="predicted"/>
<name>A0A371I8I3_MUCPR</name>
<dbReference type="SUPFAM" id="SSF56672">
    <property type="entry name" value="DNA/RNA polymerases"/>
    <property type="match status" value="1"/>
</dbReference>
<protein>
    <submittedName>
        <fullName evidence="2">Retrovirus-related Pol polyprotein from transposon 17.6</fullName>
    </submittedName>
</protein>
<evidence type="ECO:0000259" key="1">
    <source>
        <dbReference type="Pfam" id="PF00078"/>
    </source>
</evidence>
<comment type="caution">
    <text evidence="2">The sequence shown here is derived from an EMBL/GenBank/DDBJ whole genome shotgun (WGS) entry which is preliminary data.</text>
</comment>
<organism evidence="2 3">
    <name type="scientific">Mucuna pruriens</name>
    <name type="common">Velvet bean</name>
    <name type="synonym">Dolichos pruriens</name>
    <dbReference type="NCBI Taxonomy" id="157652"/>
    <lineage>
        <taxon>Eukaryota</taxon>
        <taxon>Viridiplantae</taxon>
        <taxon>Streptophyta</taxon>
        <taxon>Embryophyta</taxon>
        <taxon>Tracheophyta</taxon>
        <taxon>Spermatophyta</taxon>
        <taxon>Magnoliopsida</taxon>
        <taxon>eudicotyledons</taxon>
        <taxon>Gunneridae</taxon>
        <taxon>Pentapetalae</taxon>
        <taxon>rosids</taxon>
        <taxon>fabids</taxon>
        <taxon>Fabales</taxon>
        <taxon>Fabaceae</taxon>
        <taxon>Papilionoideae</taxon>
        <taxon>50 kb inversion clade</taxon>
        <taxon>NPAAA clade</taxon>
        <taxon>indigoferoid/millettioid clade</taxon>
        <taxon>Phaseoleae</taxon>
        <taxon>Mucuna</taxon>
    </lineage>
</organism>
<dbReference type="InterPro" id="IPR000477">
    <property type="entry name" value="RT_dom"/>
</dbReference>
<dbReference type="Gene3D" id="3.30.70.270">
    <property type="match status" value="1"/>
</dbReference>
<dbReference type="PANTHER" id="PTHR24559">
    <property type="entry name" value="TRANSPOSON TY3-I GAG-POL POLYPROTEIN"/>
    <property type="match status" value="1"/>
</dbReference>
<evidence type="ECO:0000313" key="2">
    <source>
        <dbReference type="EMBL" id="RDY11357.1"/>
    </source>
</evidence>
<dbReference type="InterPro" id="IPR043502">
    <property type="entry name" value="DNA/RNA_pol_sf"/>
</dbReference>
<dbReference type="EMBL" id="QJKJ01000657">
    <property type="protein sequence ID" value="RDY11357.1"/>
    <property type="molecule type" value="Genomic_DNA"/>
</dbReference>
<feature type="domain" description="Reverse transcriptase" evidence="1">
    <location>
        <begin position="1"/>
        <end position="109"/>
    </location>
</feature>
<accession>A0A371I8I3</accession>